<organism evidence="2">
    <name type="scientific">Tetraodon nigroviridis</name>
    <name type="common">Spotted green pufferfish</name>
    <name type="synonym">Chelonodon nigroviridis</name>
    <dbReference type="NCBI Taxonomy" id="99883"/>
    <lineage>
        <taxon>Eukaryota</taxon>
        <taxon>Metazoa</taxon>
        <taxon>Chordata</taxon>
        <taxon>Craniata</taxon>
        <taxon>Vertebrata</taxon>
        <taxon>Euteleostomi</taxon>
        <taxon>Actinopterygii</taxon>
        <taxon>Neopterygii</taxon>
        <taxon>Teleostei</taxon>
        <taxon>Neoteleostei</taxon>
        <taxon>Acanthomorphata</taxon>
        <taxon>Eupercaria</taxon>
        <taxon>Tetraodontiformes</taxon>
        <taxon>Tetradontoidea</taxon>
        <taxon>Tetraodontidae</taxon>
        <taxon>Tetraodon</taxon>
    </lineage>
</organism>
<evidence type="ECO:0000256" key="1">
    <source>
        <dbReference type="SAM" id="MobiDB-lite"/>
    </source>
</evidence>
<gene>
    <name evidence="2" type="ORF">GSTENG00015922001</name>
</gene>
<accession>Q4SM59</accession>
<sequence length="51" mass="5553">MPLSAKQTGARRHLLIRAVGAYQRRMAGNGYPVTNQISSRTESGPHLPGLH</sequence>
<reference evidence="2" key="2">
    <citation type="submission" date="2004-02" db="EMBL/GenBank/DDBJ databases">
        <authorList>
            <consortium name="Genoscope"/>
            <consortium name="Whitehead Institute Centre for Genome Research"/>
        </authorList>
    </citation>
    <scope>NUCLEOTIDE SEQUENCE</scope>
</reference>
<protein>
    <submittedName>
        <fullName evidence="2">(spotted green pufferfish) hypothetical protein</fullName>
    </submittedName>
</protein>
<feature type="compositionally biased region" description="Polar residues" evidence="1">
    <location>
        <begin position="32"/>
        <end position="42"/>
    </location>
</feature>
<proteinExistence type="predicted"/>
<comment type="caution">
    <text evidence="2">The sequence shown here is derived from an EMBL/GenBank/DDBJ whole genome shotgun (WGS) entry which is preliminary data.</text>
</comment>
<evidence type="ECO:0000313" key="2">
    <source>
        <dbReference type="EMBL" id="CAF98273.1"/>
    </source>
</evidence>
<reference evidence="2" key="1">
    <citation type="journal article" date="2004" name="Nature">
        <title>Genome duplication in the teleost fish Tetraodon nigroviridis reveals the early vertebrate proto-karyotype.</title>
        <authorList>
            <person name="Jaillon O."/>
            <person name="Aury J.-M."/>
            <person name="Brunet F."/>
            <person name="Petit J.-L."/>
            <person name="Stange-Thomann N."/>
            <person name="Mauceli E."/>
            <person name="Bouneau L."/>
            <person name="Fischer C."/>
            <person name="Ozouf-Costaz C."/>
            <person name="Bernot A."/>
            <person name="Nicaud S."/>
            <person name="Jaffe D."/>
            <person name="Fisher S."/>
            <person name="Lutfalla G."/>
            <person name="Dossat C."/>
            <person name="Segurens B."/>
            <person name="Dasilva C."/>
            <person name="Salanoubat M."/>
            <person name="Levy M."/>
            <person name="Boudet N."/>
            <person name="Castellano S."/>
            <person name="Anthouard V."/>
            <person name="Jubin C."/>
            <person name="Castelli V."/>
            <person name="Katinka M."/>
            <person name="Vacherie B."/>
            <person name="Biemont C."/>
            <person name="Skalli Z."/>
            <person name="Cattolico L."/>
            <person name="Poulain J."/>
            <person name="De Berardinis V."/>
            <person name="Cruaud C."/>
            <person name="Duprat S."/>
            <person name="Brottier P."/>
            <person name="Coutanceau J.-P."/>
            <person name="Gouzy J."/>
            <person name="Parra G."/>
            <person name="Lardier G."/>
            <person name="Chapple C."/>
            <person name="McKernan K.J."/>
            <person name="McEwan P."/>
            <person name="Bosak S."/>
            <person name="Kellis M."/>
            <person name="Volff J.-N."/>
            <person name="Guigo R."/>
            <person name="Zody M.C."/>
            <person name="Mesirov J."/>
            <person name="Lindblad-Toh K."/>
            <person name="Birren B."/>
            <person name="Nusbaum C."/>
            <person name="Kahn D."/>
            <person name="Robinson-Rechavi M."/>
            <person name="Laudet V."/>
            <person name="Schachter V."/>
            <person name="Quetier F."/>
            <person name="Saurin W."/>
            <person name="Scarpelli C."/>
            <person name="Wincker P."/>
            <person name="Lander E.S."/>
            <person name="Weissenbach J."/>
            <person name="Roest Crollius H."/>
        </authorList>
    </citation>
    <scope>NUCLEOTIDE SEQUENCE [LARGE SCALE GENOMIC DNA]</scope>
</reference>
<dbReference type="EMBL" id="CAAE01014555">
    <property type="protein sequence ID" value="CAF98273.1"/>
    <property type="molecule type" value="Genomic_DNA"/>
</dbReference>
<dbReference type="AlphaFoldDB" id="Q4SM59"/>
<feature type="region of interest" description="Disordered" evidence="1">
    <location>
        <begin position="29"/>
        <end position="51"/>
    </location>
</feature>
<dbReference type="KEGG" id="tng:GSTEN00015922G001"/>
<name>Q4SM59_TETNG</name>